<feature type="transmembrane region" description="Helical" evidence="1">
    <location>
        <begin position="35"/>
        <end position="55"/>
    </location>
</feature>
<dbReference type="EMBL" id="BSKO01000001">
    <property type="protein sequence ID" value="GLO66869.1"/>
    <property type="molecule type" value="Genomic_DNA"/>
</dbReference>
<name>A0ABQ5TMA3_9BACI</name>
<organism evidence="2 3">
    <name type="scientific">Oceanobacillus kimchii</name>
    <dbReference type="NCBI Taxonomy" id="746691"/>
    <lineage>
        <taxon>Bacteria</taxon>
        <taxon>Bacillati</taxon>
        <taxon>Bacillota</taxon>
        <taxon>Bacilli</taxon>
        <taxon>Bacillales</taxon>
        <taxon>Bacillaceae</taxon>
        <taxon>Oceanobacillus</taxon>
    </lineage>
</organism>
<evidence type="ECO:0000313" key="2">
    <source>
        <dbReference type="EMBL" id="GLO66869.1"/>
    </source>
</evidence>
<feature type="transmembrane region" description="Helical" evidence="1">
    <location>
        <begin position="12"/>
        <end position="29"/>
    </location>
</feature>
<reference evidence="2 3" key="1">
    <citation type="submission" date="2023-02" db="EMBL/GenBank/DDBJ databases">
        <title>Oceanobacillus kimchii IFOP_LL358 isolated form Alexandrium catenella lab strain.</title>
        <authorList>
            <person name="Gajardo G."/>
            <person name="Ueki S."/>
            <person name="Maruyama F."/>
        </authorList>
    </citation>
    <scope>NUCLEOTIDE SEQUENCE [LARGE SCALE GENOMIC DNA]</scope>
    <source>
        <strain evidence="2 3">IFOP_LL358</strain>
    </source>
</reference>
<proteinExistence type="predicted"/>
<keyword evidence="1" id="KW-0812">Transmembrane</keyword>
<keyword evidence="3" id="KW-1185">Reference proteome</keyword>
<accession>A0ABQ5TMA3</accession>
<protein>
    <submittedName>
        <fullName evidence="2">Uncharacterized protein</fullName>
    </submittedName>
</protein>
<comment type="caution">
    <text evidence="2">The sequence shown here is derived from an EMBL/GenBank/DDBJ whole genome shotgun (WGS) entry which is preliminary data.</text>
</comment>
<evidence type="ECO:0000256" key="1">
    <source>
        <dbReference type="SAM" id="Phobius"/>
    </source>
</evidence>
<evidence type="ECO:0000313" key="3">
    <source>
        <dbReference type="Proteomes" id="UP001275436"/>
    </source>
</evidence>
<dbReference type="Proteomes" id="UP001275436">
    <property type="component" value="Unassembled WGS sequence"/>
</dbReference>
<sequence>MSKWTNKDWKWLTGILIAIIILAFSLWLVDFTVGFGIISSSVSIALAIVAIYMSLQQSKDNQKMLTSVINMRNEVINHIKDVAVKVDNITMIDITDLVDVHKKLNSIGKMEKSNGNEFDSKGKIKQLSDDENERIKLYKQFLNFNTLGGGAHWNRYQLNISLAENVDQQQTMKIISNLIVNGLKGEYILYNKVNANVYEFVFVSDLPDIILKNSWIENIINYQGVNVLGFFQID</sequence>
<keyword evidence="1" id="KW-0472">Membrane</keyword>
<dbReference type="RefSeq" id="WP_139136324.1">
    <property type="nucleotide sequence ID" value="NZ_BSKO01000001.1"/>
</dbReference>
<keyword evidence="1" id="KW-1133">Transmembrane helix</keyword>
<gene>
    <name evidence="2" type="ORF">MACH08_26530</name>
</gene>